<evidence type="ECO:0000313" key="2">
    <source>
        <dbReference type="EMBL" id="CAI2386848.1"/>
    </source>
</evidence>
<reference evidence="2" key="1">
    <citation type="submission" date="2023-07" db="EMBL/GenBank/DDBJ databases">
        <authorList>
            <consortium name="AG Swart"/>
            <person name="Singh M."/>
            <person name="Singh A."/>
            <person name="Seah K."/>
            <person name="Emmerich C."/>
        </authorList>
    </citation>
    <scope>NUCLEOTIDE SEQUENCE</scope>
    <source>
        <strain evidence="2">DP1</strain>
    </source>
</reference>
<sequence length="463" mass="53525">MEQKANQMQVQSDNSVIEREDPSTEKSVGITQEQSNDSLLVKVIPRNFDELPNSHNTSSEKPGVEANMHIALNEEDKKDSLDMPSSIDSSKTSSLSSKNFLKQTHGSWNINPWAEQTRKGKSPNQDKSEASCTISQKDDCKPSRVHPFGVYVDADIANFRETISKNSFDTIDQEEHKEEDSVNPVTKGYESSPSSSKCRSNQADMYYSTIWGRSEYIMIELNVQQKYRDFQSKVCSDVKENGCDDIYLATSLKFECYRNGSLAWYKHRFLRIPDKNQIMIESKRFNALGVFLFQNFPRRVQTCWLYYPLDDCLLPNHILPQILRFSSSVKKEICFCGFQFNEKQLKRFLAAFRHVEIVEFYGCTLLVPRVPDFSLALKGSKIRVLRFTYISFSRKFNYFTGPNELKNLIEGLATSPDLKKSLQEFHLEGSRFEKELLEVCEETVTQIFVKYFGKRIVLKYSPY</sequence>
<accession>A0AAD1Y7X7</accession>
<feature type="compositionally biased region" description="Polar residues" evidence="1">
    <location>
        <begin position="98"/>
        <end position="110"/>
    </location>
</feature>
<keyword evidence="3" id="KW-1185">Reference proteome</keyword>
<feature type="compositionally biased region" description="Polar residues" evidence="1">
    <location>
        <begin position="1"/>
        <end position="15"/>
    </location>
</feature>
<feature type="compositionally biased region" description="Basic and acidic residues" evidence="1">
    <location>
        <begin position="72"/>
        <end position="81"/>
    </location>
</feature>
<dbReference type="EMBL" id="CAMPGE010029384">
    <property type="protein sequence ID" value="CAI2386848.1"/>
    <property type="molecule type" value="Genomic_DNA"/>
</dbReference>
<feature type="region of interest" description="Disordered" evidence="1">
    <location>
        <begin position="167"/>
        <end position="199"/>
    </location>
</feature>
<organism evidence="2 3">
    <name type="scientific">Euplotes crassus</name>
    <dbReference type="NCBI Taxonomy" id="5936"/>
    <lineage>
        <taxon>Eukaryota</taxon>
        <taxon>Sar</taxon>
        <taxon>Alveolata</taxon>
        <taxon>Ciliophora</taxon>
        <taxon>Intramacronucleata</taxon>
        <taxon>Spirotrichea</taxon>
        <taxon>Hypotrichia</taxon>
        <taxon>Euplotida</taxon>
        <taxon>Euplotidae</taxon>
        <taxon>Moneuplotes</taxon>
    </lineage>
</organism>
<comment type="caution">
    <text evidence="2">The sequence shown here is derived from an EMBL/GenBank/DDBJ whole genome shotgun (WGS) entry which is preliminary data.</text>
</comment>
<feature type="region of interest" description="Disordered" evidence="1">
    <location>
        <begin position="1"/>
        <end position="34"/>
    </location>
</feature>
<dbReference type="Proteomes" id="UP001295684">
    <property type="component" value="Unassembled WGS sequence"/>
</dbReference>
<evidence type="ECO:0000313" key="3">
    <source>
        <dbReference type="Proteomes" id="UP001295684"/>
    </source>
</evidence>
<feature type="compositionally biased region" description="Low complexity" evidence="1">
    <location>
        <begin position="85"/>
        <end position="97"/>
    </location>
</feature>
<dbReference type="AlphaFoldDB" id="A0AAD1Y7X7"/>
<feature type="region of interest" description="Disordered" evidence="1">
    <location>
        <begin position="49"/>
        <end position="138"/>
    </location>
</feature>
<feature type="compositionally biased region" description="Polar residues" evidence="1">
    <location>
        <begin position="189"/>
        <end position="199"/>
    </location>
</feature>
<protein>
    <submittedName>
        <fullName evidence="2">Uncharacterized protein</fullName>
    </submittedName>
</protein>
<proteinExistence type="predicted"/>
<name>A0AAD1Y7X7_EUPCR</name>
<gene>
    <name evidence="2" type="ORF">ECRASSUSDP1_LOCUS28473</name>
</gene>
<feature type="compositionally biased region" description="Polar residues" evidence="1">
    <location>
        <begin position="25"/>
        <end position="34"/>
    </location>
</feature>
<evidence type="ECO:0000256" key="1">
    <source>
        <dbReference type="SAM" id="MobiDB-lite"/>
    </source>
</evidence>